<name>A0A0G1JNY3_UNCKA</name>
<organism evidence="1 2">
    <name type="scientific">candidate division WWE3 bacterium GW2011_GWA2_44_16</name>
    <dbReference type="NCBI Taxonomy" id="1619110"/>
    <lineage>
        <taxon>Bacteria</taxon>
        <taxon>Katanobacteria</taxon>
    </lineage>
</organism>
<protein>
    <recommendedName>
        <fullName evidence="3">Phage-Barnase-EndoU-ColicinE5/D-RelE like nuclease 3 domain-containing protein</fullName>
    </recommendedName>
</protein>
<dbReference type="AlphaFoldDB" id="A0A0G1JNY3"/>
<gene>
    <name evidence="1" type="ORF">UW36_C0002G0054</name>
</gene>
<dbReference type="EMBL" id="LCIA01000002">
    <property type="protein sequence ID" value="KKT45667.1"/>
    <property type="molecule type" value="Genomic_DNA"/>
</dbReference>
<evidence type="ECO:0000313" key="1">
    <source>
        <dbReference type="EMBL" id="KKT45667.1"/>
    </source>
</evidence>
<comment type="caution">
    <text evidence="1">The sequence shown here is derived from an EMBL/GenBank/DDBJ whole genome shotgun (WGS) entry which is preliminary data.</text>
</comment>
<accession>A0A0G1JNY3</accession>
<evidence type="ECO:0000313" key="2">
    <source>
        <dbReference type="Proteomes" id="UP000034128"/>
    </source>
</evidence>
<dbReference type="STRING" id="1619110.UW36_C0002G0054"/>
<proteinExistence type="predicted"/>
<reference evidence="1 2" key="1">
    <citation type="journal article" date="2015" name="Nature">
        <title>rRNA introns, odd ribosomes, and small enigmatic genomes across a large radiation of phyla.</title>
        <authorList>
            <person name="Brown C.T."/>
            <person name="Hug L.A."/>
            <person name="Thomas B.C."/>
            <person name="Sharon I."/>
            <person name="Castelle C.J."/>
            <person name="Singh A."/>
            <person name="Wilkins M.J."/>
            <person name="Williams K.H."/>
            <person name="Banfield J.F."/>
        </authorList>
    </citation>
    <scope>NUCLEOTIDE SEQUENCE [LARGE SCALE GENOMIC DNA]</scope>
</reference>
<sequence length="114" mass="13152">MINTLVNLEDQEEIYTAKSPNGKTIRTHTDYWSKIKNVKHQELKYSLQDALGTISNPDFIHKSLKDDTMQIFYKTQEDGFCLICVVKALNGEGFLVTAYQTKKPKPKGELIWQK</sequence>
<evidence type="ECO:0008006" key="3">
    <source>
        <dbReference type="Google" id="ProtNLM"/>
    </source>
</evidence>
<dbReference type="Proteomes" id="UP000034128">
    <property type="component" value="Unassembled WGS sequence"/>
</dbReference>